<dbReference type="STRING" id="765257.A0A0C9ZDB6"/>
<dbReference type="HOGENOM" id="CLU_612590_0_0_1"/>
<feature type="domain" description="MACPF-like" evidence="1">
    <location>
        <begin position="42"/>
        <end position="290"/>
    </location>
</feature>
<evidence type="ECO:0000313" key="3">
    <source>
        <dbReference type="Proteomes" id="UP000054018"/>
    </source>
</evidence>
<proteinExistence type="predicted"/>
<protein>
    <recommendedName>
        <fullName evidence="1">MACPF-like domain-containing protein</fullName>
    </recommendedName>
</protein>
<organism evidence="2 3">
    <name type="scientific">Pisolithus microcarpus 441</name>
    <dbReference type="NCBI Taxonomy" id="765257"/>
    <lineage>
        <taxon>Eukaryota</taxon>
        <taxon>Fungi</taxon>
        <taxon>Dikarya</taxon>
        <taxon>Basidiomycota</taxon>
        <taxon>Agaricomycotina</taxon>
        <taxon>Agaricomycetes</taxon>
        <taxon>Agaricomycetidae</taxon>
        <taxon>Boletales</taxon>
        <taxon>Sclerodermatineae</taxon>
        <taxon>Pisolithaceae</taxon>
        <taxon>Pisolithus</taxon>
    </lineage>
</organism>
<sequence length="488" mass="53526">MASQTSNVNRALAPQLVFRDQVLHHVNESPHMRADLIRRTNLLRGVIVTPDGLRPSTWDILNFKDELPAASMNDTIYEVSSVKNSDARMFVESGWSRGAINVCNPWISLTCGISLVDNSDIIFGYASAHRVRGIVDFNVHKLRSNVESEFKESVLTALQGETREEVQKGLKAVFNRSGHLFPTRIWLGSNSQCSGSVEDIADRGSLLSTALHRKIQEWKDAHAVEVDVKIMPTNIAVRIRYQTNGGQSSLVGDASSWLQSTERYQGWVVTRVEKAVPIIELLEPELCQQVIGAFAPLIGKWVVPALDDTAPGRIPDMTAHSGWYWLCQTKTASEGEPQAKCLIVQDRSGKSLIPAPTPAAVAENSEITAYASAVDTDFDVLGAFLWNTPDLPDFSRLCAVRRDLLIQGSESTLCAISDAAIALVTELPDTAVALGDPVHAIETKHIILLVSGKGRFSKDKYSLTPKPYLLSKYAIDIPRGQSNKVAST</sequence>
<reference evidence="2 3" key="1">
    <citation type="submission" date="2014-04" db="EMBL/GenBank/DDBJ databases">
        <authorList>
            <consortium name="DOE Joint Genome Institute"/>
            <person name="Kuo A."/>
            <person name="Kohler A."/>
            <person name="Costa M.D."/>
            <person name="Nagy L.G."/>
            <person name="Floudas D."/>
            <person name="Copeland A."/>
            <person name="Barry K.W."/>
            <person name="Cichocki N."/>
            <person name="Veneault-Fourrey C."/>
            <person name="LaButti K."/>
            <person name="Lindquist E.A."/>
            <person name="Lipzen A."/>
            <person name="Lundell T."/>
            <person name="Morin E."/>
            <person name="Murat C."/>
            <person name="Sun H."/>
            <person name="Tunlid A."/>
            <person name="Henrissat B."/>
            <person name="Grigoriev I.V."/>
            <person name="Hibbett D.S."/>
            <person name="Martin F."/>
            <person name="Nordberg H.P."/>
            <person name="Cantor M.N."/>
            <person name="Hua S.X."/>
        </authorList>
    </citation>
    <scope>NUCLEOTIDE SEQUENCE [LARGE SCALE GENOMIC DNA]</scope>
    <source>
        <strain evidence="2 3">441</strain>
    </source>
</reference>
<keyword evidence="3" id="KW-1185">Reference proteome</keyword>
<dbReference type="AlphaFoldDB" id="A0A0C9ZDB6"/>
<reference evidence="3" key="2">
    <citation type="submission" date="2015-01" db="EMBL/GenBank/DDBJ databases">
        <title>Evolutionary Origins and Diversification of the Mycorrhizal Mutualists.</title>
        <authorList>
            <consortium name="DOE Joint Genome Institute"/>
            <consortium name="Mycorrhizal Genomics Consortium"/>
            <person name="Kohler A."/>
            <person name="Kuo A."/>
            <person name="Nagy L.G."/>
            <person name="Floudas D."/>
            <person name="Copeland A."/>
            <person name="Barry K.W."/>
            <person name="Cichocki N."/>
            <person name="Veneault-Fourrey C."/>
            <person name="LaButti K."/>
            <person name="Lindquist E.A."/>
            <person name="Lipzen A."/>
            <person name="Lundell T."/>
            <person name="Morin E."/>
            <person name="Murat C."/>
            <person name="Riley R."/>
            <person name="Ohm R."/>
            <person name="Sun H."/>
            <person name="Tunlid A."/>
            <person name="Henrissat B."/>
            <person name="Grigoriev I.V."/>
            <person name="Hibbett D.S."/>
            <person name="Martin F."/>
        </authorList>
    </citation>
    <scope>NUCLEOTIDE SEQUENCE [LARGE SCALE GENOMIC DNA]</scope>
    <source>
        <strain evidence="3">441</strain>
    </source>
</reference>
<dbReference type="Pfam" id="PF22693">
    <property type="entry name" value="MACPF_1"/>
    <property type="match status" value="1"/>
</dbReference>
<accession>A0A0C9ZDB6</accession>
<evidence type="ECO:0000313" key="2">
    <source>
        <dbReference type="EMBL" id="KIK27306.1"/>
    </source>
</evidence>
<name>A0A0C9ZDB6_9AGAM</name>
<gene>
    <name evidence="2" type="ORF">PISMIDRAFT_8464</name>
</gene>
<evidence type="ECO:0000259" key="1">
    <source>
        <dbReference type="Pfam" id="PF22693"/>
    </source>
</evidence>
<dbReference type="EMBL" id="KN833697">
    <property type="protein sequence ID" value="KIK27306.1"/>
    <property type="molecule type" value="Genomic_DNA"/>
</dbReference>
<dbReference type="InterPro" id="IPR054586">
    <property type="entry name" value="MACPF_1_fungal"/>
</dbReference>
<dbReference type="OrthoDB" id="3269052at2759"/>
<dbReference type="Proteomes" id="UP000054018">
    <property type="component" value="Unassembled WGS sequence"/>
</dbReference>